<proteinExistence type="predicted"/>
<dbReference type="OrthoDB" id="9765610at2"/>
<dbReference type="GO" id="GO:0020037">
    <property type="term" value="F:heme binding"/>
    <property type="evidence" value="ECO:0007669"/>
    <property type="project" value="InterPro"/>
</dbReference>
<evidence type="ECO:0000313" key="2">
    <source>
        <dbReference type="Proteomes" id="UP000033772"/>
    </source>
</evidence>
<dbReference type="AlphaFoldDB" id="A0A1J4N7I4"/>
<comment type="caution">
    <text evidence="1">The sequence shown here is derived from an EMBL/GenBank/DDBJ whole genome shotgun (WGS) entry which is preliminary data.</text>
</comment>
<sequence length="365" mass="40229">MTEPVGYVRYRDDLEQPFPDEEELTRQVVAAMLEANKQVAAKHRHGLRDAHAKSHGVLVGELRVHAGLPPHLAQGLFEAPATFPIVVRLSTAPGDLRSDQVPVQRGFAMKVLGVSGDRAVEDGFSTQDFLLVNHPTLPFGTIGEYAKLQNLLESQPRQSDQQLKVLGAGARVADAVLTRLHRPIPPAVETLAARNNHILGETFHSMAAVRYGDHVAKLSVAPRSTNVKNLTGQPVDPKLGESALRELVGDFFAELGAEYDLRAQLCVDVERMPIEDASVLWPEELSPHEVVATVHLPAQDPYSDARRRYADDLLSFNPWHALAAHRPLGSVMRSRRSAYPHSSTFRHDYNGVTEHEPVSIDEIPA</sequence>
<protein>
    <submittedName>
        <fullName evidence="1">Catalase</fullName>
    </submittedName>
</protein>
<organism evidence="1 2">
    <name type="scientific">Nocardioides luteus</name>
    <dbReference type="NCBI Taxonomy" id="1844"/>
    <lineage>
        <taxon>Bacteria</taxon>
        <taxon>Bacillati</taxon>
        <taxon>Actinomycetota</taxon>
        <taxon>Actinomycetes</taxon>
        <taxon>Propionibacteriales</taxon>
        <taxon>Nocardioidaceae</taxon>
        <taxon>Nocardioides</taxon>
    </lineage>
</organism>
<dbReference type="Gene3D" id="2.40.180.10">
    <property type="entry name" value="Catalase core domain"/>
    <property type="match status" value="1"/>
</dbReference>
<dbReference type="RefSeq" id="WP_045547503.1">
    <property type="nucleotide sequence ID" value="NZ_JZDQ02000008.1"/>
</dbReference>
<name>A0A1J4N7I4_9ACTN</name>
<reference evidence="1" key="1">
    <citation type="submission" date="2016-10" db="EMBL/GenBank/DDBJ databases">
        <title>Draft Genome Sequence of Nocardioides luteus Strain BAFB, an Alkane-Degrading Bacterium Isolated from JP-7 Polluted Soil.</title>
        <authorList>
            <person name="Brown L."/>
            <person name="Ruiz O.N."/>
            <person name="Gunasekera T."/>
        </authorList>
    </citation>
    <scope>NUCLEOTIDE SEQUENCE [LARGE SCALE GENOMIC DNA]</scope>
    <source>
        <strain evidence="1">BAFB</strain>
    </source>
</reference>
<evidence type="ECO:0000313" key="1">
    <source>
        <dbReference type="EMBL" id="OIJ27483.1"/>
    </source>
</evidence>
<accession>A0A1J4N7I4</accession>
<dbReference type="PANTHER" id="PTHR36195:SF4">
    <property type="entry name" value="DOMAIN PROTEIN, PUTATIVE (AFU_ORTHOLOGUE AFUA_5G01990)-RELATED"/>
    <property type="match status" value="1"/>
</dbReference>
<dbReference type="SUPFAM" id="SSF56634">
    <property type="entry name" value="Heme-dependent catalase-like"/>
    <property type="match status" value="1"/>
</dbReference>
<dbReference type="STRING" id="1844.UG56_007285"/>
<dbReference type="PANTHER" id="PTHR36195">
    <property type="entry name" value="DOMAIN PROTEIN, PUTATIVE (AFU_ORTHOLOGUE AFUA_5G01990)-RELATED-RELATED"/>
    <property type="match status" value="1"/>
</dbReference>
<dbReference type="InterPro" id="IPR020835">
    <property type="entry name" value="Catalase_sf"/>
</dbReference>
<keyword evidence="2" id="KW-1185">Reference proteome</keyword>
<dbReference type="CDD" id="cd08152">
    <property type="entry name" value="y4iL_like"/>
    <property type="match status" value="1"/>
</dbReference>
<gene>
    <name evidence="1" type="ORF">UG56_007285</name>
</gene>
<dbReference type="EMBL" id="JZDQ02000008">
    <property type="protein sequence ID" value="OIJ27483.1"/>
    <property type="molecule type" value="Genomic_DNA"/>
</dbReference>
<dbReference type="Proteomes" id="UP000033772">
    <property type="component" value="Unassembled WGS sequence"/>
</dbReference>